<feature type="region of interest" description="Disordered" evidence="4">
    <location>
        <begin position="733"/>
        <end position="754"/>
    </location>
</feature>
<feature type="compositionally biased region" description="Polar residues" evidence="4">
    <location>
        <begin position="205"/>
        <end position="219"/>
    </location>
</feature>
<feature type="region of interest" description="Disordered" evidence="4">
    <location>
        <begin position="812"/>
        <end position="952"/>
    </location>
</feature>
<sequence>MEHKALKQPTMVSRLPKFGSRPPGATSAWPTASVVPVCSTGGKGVTKGSQSGFTQMPPSLSMKWKKGKVDCKEEEDRTGSRSVQQPQSPVPLREIKKPSTPSGKVRRSGPVVSTTSPRTIPNFNRGSTYSAASKPGQCLYNGRSSMNGVGGGAGHSNSSGPGLSPDSSQRGRLSSLSQSSDSLKSLSQENIVRSNSFTHFKRLPSPTNQPITRSLSFNRATDVAKEMPRPLAKSPLARSPNGMAGPNITGVGKSMIAKPTMSSGTGCPLPPTMMKSLLPSCPGNKSPALSYKLTRPTFMKRPQPLQVRKVLADSESAREGKESNETPSPTSDLNSNAEITGITPEEPSESKETEPSLDPAMEVAEDMSLSSTSSLERNDTSEEYMDDFDNLGNGSGMLLLHNHEGEIAESDSQAHDNAPVNQYCDVSPVTDSHSFLTDDVDWGDIVLTGSKEELEISPCHLNQSLPTGGEFPNGSSLDLSPSDSSGGIYMWDEEGLEHLGSSRQLCGSYNSDLNSMDVLNNLESCDLEEDDLMLDVDLPEDASLHSDADGISHLDHSGRADWPMQWRRRQQGAVCEPFDGCQDQGVGYLGSGQLPVDELILKHMVEDCFSVKEQLLQLKRLLEMEEESHVEDTMVSEICSQQSTVEQSCDQQVEDLLKEVQELREELRRKDNMISELTQQMSTPLETTRCHCLQREEESQEERHTLHDKSTQTPWRSQAPQILQPSSFLHNEHQFQQRRANPHTEDPSGRVNAGTSDRLLKVQSCPAPPPGPAAMCPSSSASSAAAAVVPSSPLCSGPNELRLFLGTHLKITDPDRLEPSQTSRQRSEKKSQKKLALHTFQPPSLNKRTSALIKPQESPAGPAKTRHGAQSRTGLRVDSASPSRAKKLHSPSRGLLSFSSAPQAVAPASATAPSHSAQDRSQRQTSAHREAVARPRGLLAPNHSRLPKPKSH</sequence>
<keyword evidence="5" id="KW-1185">Reference proteome</keyword>
<feature type="compositionally biased region" description="Basic and acidic residues" evidence="4">
    <location>
        <begin position="694"/>
        <end position="710"/>
    </location>
</feature>
<comment type="similarity">
    <text evidence="1">Belongs to the CCSER family.</text>
</comment>
<dbReference type="PANTHER" id="PTHR22461">
    <property type="entry name" value="SERINE-RICH COILED-COIL DOMAIN-CONTAINING PROTEIN 2-RELATED"/>
    <property type="match status" value="1"/>
</dbReference>
<dbReference type="Proteomes" id="UP000504632">
    <property type="component" value="Chromosome 5"/>
</dbReference>
<feature type="compositionally biased region" description="Polar residues" evidence="4">
    <location>
        <begin position="188"/>
        <end position="198"/>
    </location>
</feature>
<name>A0A6J2VE72_CHACN</name>
<feature type="region of interest" description="Disordered" evidence="4">
    <location>
        <begin position="295"/>
        <end position="357"/>
    </location>
</feature>
<protein>
    <submittedName>
        <fullName evidence="6">Serine-rich coiled-coil domain-containing protein 2</fullName>
    </submittedName>
</protein>
<dbReference type="CTD" id="101883927"/>
<feature type="region of interest" description="Disordered" evidence="4">
    <location>
        <begin position="465"/>
        <end position="486"/>
    </location>
</feature>
<gene>
    <name evidence="6" type="primary">ccser2b</name>
</gene>
<feature type="compositionally biased region" description="Basic and acidic residues" evidence="4">
    <location>
        <begin position="310"/>
        <end position="324"/>
    </location>
</feature>
<keyword evidence="2 3" id="KW-0175">Coiled coil</keyword>
<dbReference type="GO" id="GO:0001578">
    <property type="term" value="P:microtubule bundle formation"/>
    <property type="evidence" value="ECO:0007669"/>
    <property type="project" value="TreeGrafter"/>
</dbReference>
<evidence type="ECO:0000256" key="2">
    <source>
        <dbReference type="ARBA" id="ARBA00023054"/>
    </source>
</evidence>
<dbReference type="RefSeq" id="XP_030630192.1">
    <property type="nucleotide sequence ID" value="XM_030774332.1"/>
</dbReference>
<proteinExistence type="inferred from homology"/>
<feature type="compositionally biased region" description="Basic and acidic residues" evidence="4">
    <location>
        <begin position="67"/>
        <end position="79"/>
    </location>
</feature>
<feature type="compositionally biased region" description="Basic and acidic residues" evidence="4">
    <location>
        <begin position="917"/>
        <end position="933"/>
    </location>
</feature>
<dbReference type="OrthoDB" id="9948757at2759"/>
<dbReference type="InParanoid" id="A0A6J2VE72"/>
<dbReference type="GO" id="GO:0008017">
    <property type="term" value="F:microtubule binding"/>
    <property type="evidence" value="ECO:0007669"/>
    <property type="project" value="TreeGrafter"/>
</dbReference>
<dbReference type="GeneID" id="115811916"/>
<accession>A0A6J2VE72</accession>
<reference evidence="6" key="1">
    <citation type="submission" date="2025-08" db="UniProtKB">
        <authorList>
            <consortium name="RefSeq"/>
        </authorList>
    </citation>
    <scope>IDENTIFICATION</scope>
</reference>
<dbReference type="PANTHER" id="PTHR22461:SF2">
    <property type="entry name" value="SERINE-RICH COILED-COIL DOMAIN-CONTAINING PROTEIN 2"/>
    <property type="match status" value="1"/>
</dbReference>
<feature type="region of interest" description="Disordered" evidence="4">
    <location>
        <begin position="1"/>
        <end position="247"/>
    </location>
</feature>
<organism evidence="5 6">
    <name type="scientific">Chanos chanos</name>
    <name type="common">Milkfish</name>
    <name type="synonym">Mugil chanos</name>
    <dbReference type="NCBI Taxonomy" id="29144"/>
    <lineage>
        <taxon>Eukaryota</taxon>
        <taxon>Metazoa</taxon>
        <taxon>Chordata</taxon>
        <taxon>Craniata</taxon>
        <taxon>Vertebrata</taxon>
        <taxon>Euteleostomi</taxon>
        <taxon>Actinopterygii</taxon>
        <taxon>Neopterygii</taxon>
        <taxon>Teleostei</taxon>
        <taxon>Ostariophysi</taxon>
        <taxon>Gonorynchiformes</taxon>
        <taxon>Chanidae</taxon>
        <taxon>Chanos</taxon>
    </lineage>
</organism>
<evidence type="ECO:0000256" key="1">
    <source>
        <dbReference type="ARBA" id="ARBA00010949"/>
    </source>
</evidence>
<dbReference type="InterPro" id="IPR029627">
    <property type="entry name" value="CCSER"/>
</dbReference>
<feature type="compositionally biased region" description="Low complexity" evidence="4">
    <location>
        <begin position="474"/>
        <end position="486"/>
    </location>
</feature>
<feature type="compositionally biased region" description="Low complexity" evidence="4">
    <location>
        <begin position="166"/>
        <end position="187"/>
    </location>
</feature>
<feature type="region of interest" description="Disordered" evidence="4">
    <location>
        <begin position="694"/>
        <end position="717"/>
    </location>
</feature>
<evidence type="ECO:0000256" key="4">
    <source>
        <dbReference type="SAM" id="MobiDB-lite"/>
    </source>
</evidence>
<evidence type="ECO:0000256" key="3">
    <source>
        <dbReference type="SAM" id="Coils"/>
    </source>
</evidence>
<dbReference type="AlphaFoldDB" id="A0A6J2VE72"/>
<feature type="compositionally biased region" description="Polar residues" evidence="4">
    <location>
        <begin position="325"/>
        <end position="338"/>
    </location>
</feature>
<evidence type="ECO:0000313" key="6">
    <source>
        <dbReference type="RefSeq" id="XP_030630192.1"/>
    </source>
</evidence>
<dbReference type="GO" id="GO:0015630">
    <property type="term" value="C:microtubule cytoskeleton"/>
    <property type="evidence" value="ECO:0007669"/>
    <property type="project" value="TreeGrafter"/>
</dbReference>
<feature type="compositionally biased region" description="Low complexity" evidence="4">
    <location>
        <begin position="897"/>
        <end position="916"/>
    </location>
</feature>
<evidence type="ECO:0000313" key="5">
    <source>
        <dbReference type="Proteomes" id="UP000504632"/>
    </source>
</evidence>
<feature type="compositionally biased region" description="Polar residues" evidence="4">
    <location>
        <begin position="111"/>
        <end position="131"/>
    </location>
</feature>
<feature type="coiled-coil region" evidence="3">
    <location>
        <begin position="646"/>
        <end position="680"/>
    </location>
</feature>
<feature type="compositionally biased region" description="Polar residues" evidence="4">
    <location>
        <begin position="47"/>
        <end position="58"/>
    </location>
</feature>